<keyword evidence="2 5" id="KW-0238">DNA-binding</keyword>
<evidence type="ECO:0000256" key="3">
    <source>
        <dbReference type="ARBA" id="ARBA00023163"/>
    </source>
</evidence>
<dbReference type="GO" id="GO:0003677">
    <property type="term" value="F:DNA binding"/>
    <property type="evidence" value="ECO:0007669"/>
    <property type="project" value="UniProtKB-KW"/>
</dbReference>
<dbReference type="GO" id="GO:0006950">
    <property type="term" value="P:response to stress"/>
    <property type="evidence" value="ECO:0007669"/>
    <property type="project" value="TreeGrafter"/>
</dbReference>
<organism evidence="5 6">
    <name type="scientific">Arachidicoccus rhizosphaerae</name>
    <dbReference type="NCBI Taxonomy" id="551991"/>
    <lineage>
        <taxon>Bacteria</taxon>
        <taxon>Pseudomonadati</taxon>
        <taxon>Bacteroidota</taxon>
        <taxon>Chitinophagia</taxon>
        <taxon>Chitinophagales</taxon>
        <taxon>Chitinophagaceae</taxon>
        <taxon>Arachidicoccus</taxon>
    </lineage>
</organism>
<name>A0A1H3WRF3_9BACT</name>
<reference evidence="5 6" key="1">
    <citation type="submission" date="2016-10" db="EMBL/GenBank/DDBJ databases">
        <authorList>
            <person name="de Groot N.N."/>
        </authorList>
    </citation>
    <scope>NUCLEOTIDE SEQUENCE [LARGE SCALE GENOMIC DNA]</scope>
    <source>
        <strain evidence="5 6">Vu-144</strain>
    </source>
</reference>
<evidence type="ECO:0000259" key="4">
    <source>
        <dbReference type="PROSITE" id="PS50995"/>
    </source>
</evidence>
<evidence type="ECO:0000313" key="5">
    <source>
        <dbReference type="EMBL" id="SDZ88934.1"/>
    </source>
</evidence>
<keyword evidence="3" id="KW-0804">Transcription</keyword>
<dbReference type="Proteomes" id="UP000199041">
    <property type="component" value="Unassembled WGS sequence"/>
</dbReference>
<evidence type="ECO:0000256" key="2">
    <source>
        <dbReference type="ARBA" id="ARBA00023125"/>
    </source>
</evidence>
<dbReference type="GO" id="GO:0003700">
    <property type="term" value="F:DNA-binding transcription factor activity"/>
    <property type="evidence" value="ECO:0007669"/>
    <property type="project" value="InterPro"/>
</dbReference>
<dbReference type="Gene3D" id="1.10.10.10">
    <property type="entry name" value="Winged helix-like DNA-binding domain superfamily/Winged helix DNA-binding domain"/>
    <property type="match status" value="1"/>
</dbReference>
<dbReference type="OrthoDB" id="9806864at2"/>
<dbReference type="InterPro" id="IPR036388">
    <property type="entry name" value="WH-like_DNA-bd_sf"/>
</dbReference>
<dbReference type="InterPro" id="IPR000835">
    <property type="entry name" value="HTH_MarR-typ"/>
</dbReference>
<dbReference type="PANTHER" id="PTHR33164">
    <property type="entry name" value="TRANSCRIPTIONAL REGULATOR, MARR FAMILY"/>
    <property type="match status" value="1"/>
</dbReference>
<proteinExistence type="predicted"/>
<dbReference type="STRING" id="551991.SAMN05192529_103190"/>
<dbReference type="SMART" id="SM00347">
    <property type="entry name" value="HTH_MARR"/>
    <property type="match status" value="1"/>
</dbReference>
<sequence>MPYDLTHAQFVVLASAHWLSLQLQDVTQIALSKHSKIDTMTVSAVLRKLNTKKLITRIEHPTDTRAKTVLLTKKGQELVKKAIVIVENFDKEFFSKLKSGLPTFNKSLVKLLNHE</sequence>
<keyword evidence="1" id="KW-0805">Transcription regulation</keyword>
<feature type="domain" description="HTH marR-type" evidence="4">
    <location>
        <begin position="1"/>
        <end position="115"/>
    </location>
</feature>
<dbReference type="PROSITE" id="PS50995">
    <property type="entry name" value="HTH_MARR_2"/>
    <property type="match status" value="1"/>
</dbReference>
<dbReference type="InterPro" id="IPR036390">
    <property type="entry name" value="WH_DNA-bd_sf"/>
</dbReference>
<dbReference type="Pfam" id="PF01047">
    <property type="entry name" value="MarR"/>
    <property type="match status" value="1"/>
</dbReference>
<evidence type="ECO:0000256" key="1">
    <source>
        <dbReference type="ARBA" id="ARBA00023015"/>
    </source>
</evidence>
<dbReference type="RefSeq" id="WP_091394155.1">
    <property type="nucleotide sequence ID" value="NZ_FNQY01000003.1"/>
</dbReference>
<dbReference type="AlphaFoldDB" id="A0A1H3WRF3"/>
<evidence type="ECO:0000313" key="6">
    <source>
        <dbReference type="Proteomes" id="UP000199041"/>
    </source>
</evidence>
<dbReference type="SUPFAM" id="SSF46785">
    <property type="entry name" value="Winged helix' DNA-binding domain"/>
    <property type="match status" value="1"/>
</dbReference>
<accession>A0A1H3WRF3</accession>
<protein>
    <submittedName>
        <fullName evidence="5">DNA-binding transcriptional regulator, MarR family</fullName>
    </submittedName>
</protein>
<dbReference type="InterPro" id="IPR039422">
    <property type="entry name" value="MarR/SlyA-like"/>
</dbReference>
<dbReference type="EMBL" id="FNQY01000003">
    <property type="protein sequence ID" value="SDZ88934.1"/>
    <property type="molecule type" value="Genomic_DNA"/>
</dbReference>
<dbReference type="PANTHER" id="PTHR33164:SF64">
    <property type="entry name" value="TRANSCRIPTIONAL REGULATOR SLYA"/>
    <property type="match status" value="1"/>
</dbReference>
<keyword evidence="6" id="KW-1185">Reference proteome</keyword>
<gene>
    <name evidence="5" type="ORF">SAMN05192529_103190</name>
</gene>